<dbReference type="PANTHER" id="PTHR43472:SF1">
    <property type="entry name" value="PHOSPHORIBOSYLAMINE--GLYCINE LIGASE, CHLOROPLASTIC"/>
    <property type="match status" value="1"/>
</dbReference>
<evidence type="ECO:0000259" key="1">
    <source>
        <dbReference type="Pfam" id="PF02844"/>
    </source>
</evidence>
<feature type="domain" description="Phosphoribosylglycinamide synthetase N-terminal" evidence="1">
    <location>
        <begin position="1"/>
        <end position="59"/>
    </location>
</feature>
<accession>A0A382THM1</accession>
<name>A0A382THM1_9ZZZZ</name>
<dbReference type="InterPro" id="IPR016185">
    <property type="entry name" value="PreATP-grasp_dom_sf"/>
</dbReference>
<dbReference type="GO" id="GO:0009113">
    <property type="term" value="P:purine nucleobase biosynthetic process"/>
    <property type="evidence" value="ECO:0007669"/>
    <property type="project" value="InterPro"/>
</dbReference>
<dbReference type="Gene3D" id="3.40.50.20">
    <property type="match status" value="1"/>
</dbReference>
<dbReference type="InterPro" id="IPR000115">
    <property type="entry name" value="PRibGlycinamide_synth"/>
</dbReference>
<reference evidence="2" key="1">
    <citation type="submission" date="2018-05" db="EMBL/GenBank/DDBJ databases">
        <authorList>
            <person name="Lanie J.A."/>
            <person name="Ng W.-L."/>
            <person name="Kazmierczak K.M."/>
            <person name="Andrzejewski T.M."/>
            <person name="Davidsen T.M."/>
            <person name="Wayne K.J."/>
            <person name="Tettelin H."/>
            <person name="Glass J.I."/>
            <person name="Rusch D."/>
            <person name="Podicherti R."/>
            <person name="Tsui H.-C.T."/>
            <person name="Winkler M.E."/>
        </authorList>
    </citation>
    <scope>NUCLEOTIDE SEQUENCE</scope>
</reference>
<sequence length="59" mass="6433">MKVLVLGSGGREHALCWAISKSPLCKKLFCIPGNAGIKSVAECINIKINNFNSLKKFIK</sequence>
<gene>
    <name evidence="2" type="ORF">METZ01_LOCUS374129</name>
</gene>
<organism evidence="2">
    <name type="scientific">marine metagenome</name>
    <dbReference type="NCBI Taxonomy" id="408172"/>
    <lineage>
        <taxon>unclassified sequences</taxon>
        <taxon>metagenomes</taxon>
        <taxon>ecological metagenomes</taxon>
    </lineage>
</organism>
<protein>
    <recommendedName>
        <fullName evidence="1">Phosphoribosylglycinamide synthetase N-terminal domain-containing protein</fullName>
    </recommendedName>
</protein>
<dbReference type="SUPFAM" id="SSF52440">
    <property type="entry name" value="PreATP-grasp domain"/>
    <property type="match status" value="1"/>
</dbReference>
<feature type="non-terminal residue" evidence="2">
    <location>
        <position position="59"/>
    </location>
</feature>
<dbReference type="EMBL" id="UINC01136481">
    <property type="protein sequence ID" value="SVD21275.1"/>
    <property type="molecule type" value="Genomic_DNA"/>
</dbReference>
<dbReference type="InterPro" id="IPR020562">
    <property type="entry name" value="PRibGlycinamide_synth_N"/>
</dbReference>
<dbReference type="AlphaFoldDB" id="A0A382THM1"/>
<dbReference type="PANTHER" id="PTHR43472">
    <property type="entry name" value="PHOSPHORIBOSYLAMINE--GLYCINE LIGASE"/>
    <property type="match status" value="1"/>
</dbReference>
<evidence type="ECO:0000313" key="2">
    <source>
        <dbReference type="EMBL" id="SVD21275.1"/>
    </source>
</evidence>
<proteinExistence type="predicted"/>
<dbReference type="Pfam" id="PF02844">
    <property type="entry name" value="GARS_N"/>
    <property type="match status" value="1"/>
</dbReference>
<dbReference type="GO" id="GO:0004637">
    <property type="term" value="F:phosphoribosylamine-glycine ligase activity"/>
    <property type="evidence" value="ECO:0007669"/>
    <property type="project" value="InterPro"/>
</dbReference>